<dbReference type="AlphaFoldDB" id="W4QGX9"/>
<keyword evidence="2" id="KW-1185">Reference proteome</keyword>
<dbReference type="InterPro" id="IPR052913">
    <property type="entry name" value="Glycopeptide_resist_protein"/>
</dbReference>
<dbReference type="PANTHER" id="PTHR35788">
    <property type="entry name" value="EXPORTED PROTEIN-RELATED"/>
    <property type="match status" value="1"/>
</dbReference>
<dbReference type="Proteomes" id="UP000018895">
    <property type="component" value="Unassembled WGS sequence"/>
</dbReference>
<sequence length="217" mass="25269">MMLSLFLFLALLPTPVEEPLMIYHENELIYSIDHQALQHPLLGTEMINHKQLHEIIRTIETVVQKPAKNATIAENGDMIAEENGYRLNHFSMNQLIVKYYYEHGSSKIDAPIIPTYPKVDTELLAHIKTNHISSFSTYFNKRNNKRSHNIKLAAAPLIIMLFFQVKLFHLIMSSEKERLNEVTYQRQSSFAVNFLKVSVVEFVKFHQHCTMQLIMLI</sequence>
<dbReference type="EMBL" id="BAUU01000012">
    <property type="protein sequence ID" value="GAE30589.1"/>
    <property type="molecule type" value="Genomic_DNA"/>
</dbReference>
<evidence type="ECO:0000313" key="1">
    <source>
        <dbReference type="EMBL" id="GAE30589.1"/>
    </source>
</evidence>
<proteinExistence type="predicted"/>
<gene>
    <name evidence="1" type="ORF">JCM9152_2001</name>
</gene>
<evidence type="ECO:0000313" key="2">
    <source>
        <dbReference type="Proteomes" id="UP000018895"/>
    </source>
</evidence>
<protein>
    <submittedName>
        <fullName evidence="1">Conserved protein YoaR</fullName>
    </submittedName>
</protein>
<accession>W4QGX9</accession>
<dbReference type="STRING" id="1236971.JCM9152_2001"/>
<comment type="caution">
    <text evidence="1">The sequence shown here is derived from an EMBL/GenBank/DDBJ whole genome shotgun (WGS) entry which is preliminary data.</text>
</comment>
<name>W4QGX9_9BACI</name>
<dbReference type="PANTHER" id="PTHR35788:SF1">
    <property type="entry name" value="EXPORTED PROTEIN"/>
    <property type="match status" value="1"/>
</dbReference>
<reference evidence="1" key="1">
    <citation type="journal article" date="2014" name="Genome Announc.">
        <title>Draft Genome Sequences of Three Alkaliphilic Bacillus Strains, Bacillus wakoensis JCM 9140T, Bacillus akibai JCM 9157T, and Bacillus hemicellulosilyticus JCM 9152T.</title>
        <authorList>
            <person name="Yuki M."/>
            <person name="Oshima K."/>
            <person name="Suda W."/>
            <person name="Oshida Y."/>
            <person name="Kitamura K."/>
            <person name="Iida T."/>
            <person name="Hattori M."/>
            <person name="Ohkuma M."/>
        </authorList>
    </citation>
    <scope>NUCLEOTIDE SEQUENCE [LARGE SCALE GENOMIC DNA]</scope>
    <source>
        <strain evidence="1">JCM 9152</strain>
    </source>
</reference>
<organism evidence="1 2">
    <name type="scientific">Halalkalibacter hemicellulosilyticusJCM 9152</name>
    <dbReference type="NCBI Taxonomy" id="1236971"/>
    <lineage>
        <taxon>Bacteria</taxon>
        <taxon>Bacillati</taxon>
        <taxon>Bacillota</taxon>
        <taxon>Bacilli</taxon>
        <taxon>Bacillales</taxon>
        <taxon>Bacillaceae</taxon>
        <taxon>Halalkalibacter</taxon>
    </lineage>
</organism>